<keyword evidence="5" id="KW-0811">Translocation</keyword>
<evidence type="ECO:0000256" key="3">
    <source>
        <dbReference type="ARBA" id="ARBA00022989"/>
    </source>
</evidence>
<keyword evidence="8" id="KW-1185">Reference proteome</keyword>
<keyword evidence="4 5" id="KW-0472">Membrane</keyword>
<gene>
    <name evidence="5 7" type="primary">tatC</name>
    <name evidence="7" type="ORF">HBA54_02965</name>
</gene>
<dbReference type="Proteomes" id="UP000761264">
    <property type="component" value="Unassembled WGS sequence"/>
</dbReference>
<evidence type="ECO:0000256" key="5">
    <source>
        <dbReference type="HAMAP-Rule" id="MF_00902"/>
    </source>
</evidence>
<feature type="transmembrane region" description="Helical" evidence="5">
    <location>
        <begin position="86"/>
        <end position="107"/>
    </location>
</feature>
<evidence type="ECO:0000256" key="4">
    <source>
        <dbReference type="ARBA" id="ARBA00023136"/>
    </source>
</evidence>
<evidence type="ECO:0000256" key="6">
    <source>
        <dbReference type="SAM" id="MobiDB-lite"/>
    </source>
</evidence>
<protein>
    <recommendedName>
        <fullName evidence="5">Sec-independent protein translocase protein TatC</fullName>
    </recommendedName>
</protein>
<comment type="caution">
    <text evidence="7">The sequence shown here is derived from an EMBL/GenBank/DDBJ whole genome shotgun (WGS) entry which is preliminary data.</text>
</comment>
<feature type="compositionally biased region" description="Acidic residues" evidence="6">
    <location>
        <begin position="262"/>
        <end position="279"/>
    </location>
</feature>
<feature type="transmembrane region" description="Helical" evidence="5">
    <location>
        <begin position="213"/>
        <end position="228"/>
    </location>
</feature>
<keyword evidence="3 5" id="KW-1133">Transmembrane helix</keyword>
<name>A0A967CAA3_9PROT</name>
<keyword evidence="5" id="KW-1003">Cell membrane</keyword>
<evidence type="ECO:0000313" key="7">
    <source>
        <dbReference type="EMBL" id="NIA67543.1"/>
    </source>
</evidence>
<dbReference type="NCBIfam" id="TIGR00945">
    <property type="entry name" value="tatC"/>
    <property type="match status" value="1"/>
</dbReference>
<comment type="subcellular location">
    <subcellularLocation>
        <location evidence="5">Cell membrane</location>
        <topology evidence="5">Multi-pass membrane protein</topology>
    </subcellularLocation>
    <subcellularLocation>
        <location evidence="1">Membrane</location>
        <topology evidence="1">Multi-pass membrane protein</topology>
    </subcellularLocation>
</comment>
<dbReference type="PANTHER" id="PTHR30371:SF0">
    <property type="entry name" value="SEC-INDEPENDENT PROTEIN TRANSLOCASE PROTEIN TATC, CHLOROPLASTIC-RELATED"/>
    <property type="match status" value="1"/>
</dbReference>
<dbReference type="GO" id="GO:0065002">
    <property type="term" value="P:intracellular protein transmembrane transport"/>
    <property type="evidence" value="ECO:0007669"/>
    <property type="project" value="TreeGrafter"/>
</dbReference>
<proteinExistence type="inferred from homology"/>
<evidence type="ECO:0000256" key="1">
    <source>
        <dbReference type="ARBA" id="ARBA00004141"/>
    </source>
</evidence>
<dbReference type="GO" id="GO:0009977">
    <property type="term" value="F:proton motive force dependent protein transmembrane transporter activity"/>
    <property type="evidence" value="ECO:0007669"/>
    <property type="project" value="TreeGrafter"/>
</dbReference>
<organism evidence="7 8">
    <name type="scientific">Pelagibius litoralis</name>
    <dbReference type="NCBI Taxonomy" id="374515"/>
    <lineage>
        <taxon>Bacteria</taxon>
        <taxon>Pseudomonadati</taxon>
        <taxon>Pseudomonadota</taxon>
        <taxon>Alphaproteobacteria</taxon>
        <taxon>Rhodospirillales</taxon>
        <taxon>Rhodovibrionaceae</taxon>
        <taxon>Pelagibius</taxon>
    </lineage>
</organism>
<feature type="transmembrane region" description="Helical" evidence="5">
    <location>
        <begin position="234"/>
        <end position="251"/>
    </location>
</feature>
<keyword evidence="5" id="KW-0813">Transport</keyword>
<comment type="subunit">
    <text evidence="5">The Tat system comprises two distinct complexes: a TatABC complex, containing multiple copies of TatA, TatB and TatC subunits, and a separate TatA complex, containing only TatA subunits. Substrates initially bind to the TatABC complex, which probably triggers association of the separate TatA complex to form the active translocon.</text>
</comment>
<evidence type="ECO:0000256" key="2">
    <source>
        <dbReference type="ARBA" id="ARBA00022692"/>
    </source>
</evidence>
<dbReference type="GO" id="GO:0033281">
    <property type="term" value="C:TAT protein transport complex"/>
    <property type="evidence" value="ECO:0007669"/>
    <property type="project" value="UniProtKB-UniRule"/>
</dbReference>
<dbReference type="HAMAP" id="MF_00902">
    <property type="entry name" value="TatC"/>
    <property type="match status" value="1"/>
</dbReference>
<dbReference type="InterPro" id="IPR002033">
    <property type="entry name" value="TatC"/>
</dbReference>
<keyword evidence="2 5" id="KW-0812">Transmembrane</keyword>
<dbReference type="Pfam" id="PF00902">
    <property type="entry name" value="TatC"/>
    <property type="match status" value="1"/>
</dbReference>
<sequence length="285" mass="32037">MTTVTGATEDKKMPLLDHLIELRQRMLWSVGSLLLMFLVCFFFAEYVFDFLAQPLADVLLDGREDSRPPRLIFTNLTEVFFTYVKVAFFAAAFICCPIFLVQLWLFVAPGLYKHEKSAFAPFLAATPVLFFVGGSLVYFIIFPLVVEFFIAFETTGGNGNLPIELEQRVSEYFSLMMKLIFAFGLCFQLPVIMTLLARVGLATSKGMAAKRKYAIVGVFIFAAIFTPPDPISQLSLAIPIIILYEISIYMAKIVEKRRPKDEYDDLDDDADEDGGEEDGTTPAKT</sequence>
<evidence type="ECO:0000313" key="8">
    <source>
        <dbReference type="Proteomes" id="UP000761264"/>
    </source>
</evidence>
<keyword evidence="5" id="KW-0653">Protein transport</keyword>
<reference evidence="7" key="1">
    <citation type="submission" date="2020-03" db="EMBL/GenBank/DDBJ databases">
        <title>Genome of Pelagibius litoralis DSM 21314T.</title>
        <authorList>
            <person name="Wang G."/>
        </authorList>
    </citation>
    <scope>NUCLEOTIDE SEQUENCE</scope>
    <source>
        <strain evidence="7">DSM 21314</strain>
    </source>
</reference>
<comment type="function">
    <text evidence="5">Part of the twin-arginine translocation (Tat) system that transports large folded proteins containing a characteristic twin-arginine motif in their signal peptide across membranes. Together with TatB, TatC is part of a receptor directly interacting with Tat signal peptides.</text>
</comment>
<dbReference type="EMBL" id="JAAQPH010000002">
    <property type="protein sequence ID" value="NIA67543.1"/>
    <property type="molecule type" value="Genomic_DNA"/>
</dbReference>
<dbReference type="PANTHER" id="PTHR30371">
    <property type="entry name" value="SEC-INDEPENDENT PROTEIN TRANSLOCASE PROTEIN TATC"/>
    <property type="match status" value="1"/>
</dbReference>
<feature type="transmembrane region" description="Helical" evidence="5">
    <location>
        <begin position="172"/>
        <end position="201"/>
    </location>
</feature>
<feature type="transmembrane region" description="Helical" evidence="5">
    <location>
        <begin position="26"/>
        <end position="48"/>
    </location>
</feature>
<dbReference type="PRINTS" id="PR01840">
    <property type="entry name" value="TATCFAMILY"/>
</dbReference>
<dbReference type="InterPro" id="IPR019820">
    <property type="entry name" value="Sec-indep_translocase_CS"/>
</dbReference>
<accession>A0A967CAA3</accession>
<dbReference type="AlphaFoldDB" id="A0A967CAA3"/>
<dbReference type="GO" id="GO:0043953">
    <property type="term" value="P:protein transport by the Tat complex"/>
    <property type="evidence" value="ECO:0007669"/>
    <property type="project" value="UniProtKB-UniRule"/>
</dbReference>
<feature type="region of interest" description="Disordered" evidence="6">
    <location>
        <begin position="260"/>
        <end position="285"/>
    </location>
</feature>
<feature type="transmembrane region" description="Helical" evidence="5">
    <location>
        <begin position="119"/>
        <end position="152"/>
    </location>
</feature>
<comment type="similarity">
    <text evidence="5">Belongs to the TatC family.</text>
</comment>
<dbReference type="PROSITE" id="PS01218">
    <property type="entry name" value="TATC"/>
    <property type="match status" value="1"/>
</dbReference>